<accession>A0ABY0VBE5</accession>
<gene>
    <name evidence="3" type="ORF">SAMN04489714_1882</name>
</gene>
<dbReference type="InterPro" id="IPR020904">
    <property type="entry name" value="Sc_DH/Rdtase_CS"/>
</dbReference>
<sequence length="263" mass="28016">MPRDQFPLAGRVIVITGVSRRAGIGYAIARRAAEWGADLVCHHFSTHDDKQPWGSDDIAAVCAGIRSHLRSGARMIDVGGDLTDEGAPAALIDTARSEYGRVDAVVCNQALSGNDGALSDITADDLDAHWRVNARTSILLAQAFAAVAGDQGSIVFMTSGQAMGPMRSEIAYAASKAAIAGITLTLSDELAARNIRVNTVNPGPVDTGYMTDEVRQHVLEQFPGGRMATPDDPARLVVWLLSDESQWVTGQVINTEGGFSRWK</sequence>
<dbReference type="EMBL" id="LT629792">
    <property type="protein sequence ID" value="SDU05441.1"/>
    <property type="molecule type" value="Genomic_DNA"/>
</dbReference>
<evidence type="ECO:0000313" key="3">
    <source>
        <dbReference type="EMBL" id="SDU05441.1"/>
    </source>
</evidence>
<dbReference type="InterPro" id="IPR002347">
    <property type="entry name" value="SDR_fam"/>
</dbReference>
<evidence type="ECO:0000256" key="2">
    <source>
        <dbReference type="ARBA" id="ARBA00023002"/>
    </source>
</evidence>
<dbReference type="NCBIfam" id="NF009389">
    <property type="entry name" value="PRK12748.1"/>
    <property type="match status" value="1"/>
</dbReference>
<dbReference type="CDD" id="cd05233">
    <property type="entry name" value="SDR_c"/>
    <property type="match status" value="1"/>
</dbReference>
<name>A0ABY0VBE5_9ACTO</name>
<evidence type="ECO:0000313" key="4">
    <source>
        <dbReference type="Proteomes" id="UP000198976"/>
    </source>
</evidence>
<protein>
    <submittedName>
        <fullName evidence="3">3-oxoacyl-[acyl-carrier protein] reductase</fullName>
    </submittedName>
</protein>
<dbReference type="PRINTS" id="PR00081">
    <property type="entry name" value="GDHRDH"/>
</dbReference>
<dbReference type="PANTHER" id="PTHR48107:SF7">
    <property type="entry name" value="RE15974P"/>
    <property type="match status" value="1"/>
</dbReference>
<reference evidence="3 4" key="1">
    <citation type="submission" date="2016-10" db="EMBL/GenBank/DDBJ databases">
        <authorList>
            <person name="Varghese N."/>
            <person name="Submissions S."/>
        </authorList>
    </citation>
    <scope>NUCLEOTIDE SEQUENCE [LARGE SCALE GENOMIC DNA]</scope>
    <source>
        <strain evidence="3 4">DSM 9169</strain>
    </source>
</reference>
<dbReference type="PROSITE" id="PS00061">
    <property type="entry name" value="ADH_SHORT"/>
    <property type="match status" value="1"/>
</dbReference>
<dbReference type="PANTHER" id="PTHR48107">
    <property type="entry name" value="NADPH-DEPENDENT ALDEHYDE REDUCTASE-LIKE PROTEIN, CHLOROPLASTIC-RELATED"/>
    <property type="match status" value="1"/>
</dbReference>
<organism evidence="3 4">
    <name type="scientific">Schaalia radingae</name>
    <dbReference type="NCBI Taxonomy" id="131110"/>
    <lineage>
        <taxon>Bacteria</taxon>
        <taxon>Bacillati</taxon>
        <taxon>Actinomycetota</taxon>
        <taxon>Actinomycetes</taxon>
        <taxon>Actinomycetales</taxon>
        <taxon>Actinomycetaceae</taxon>
        <taxon>Schaalia</taxon>
    </lineage>
</organism>
<dbReference type="PRINTS" id="PR00080">
    <property type="entry name" value="SDRFAMILY"/>
</dbReference>
<dbReference type="InterPro" id="IPR036291">
    <property type="entry name" value="NAD(P)-bd_dom_sf"/>
</dbReference>
<keyword evidence="2" id="KW-0560">Oxidoreductase</keyword>
<evidence type="ECO:0000256" key="1">
    <source>
        <dbReference type="ARBA" id="ARBA00006484"/>
    </source>
</evidence>
<dbReference type="Pfam" id="PF13561">
    <property type="entry name" value="adh_short_C2"/>
    <property type="match status" value="1"/>
</dbReference>
<dbReference type="RefSeq" id="WP_092648876.1">
    <property type="nucleotide sequence ID" value="NZ_LT629792.1"/>
</dbReference>
<comment type="similarity">
    <text evidence="1">Belongs to the short-chain dehydrogenases/reductases (SDR) family.</text>
</comment>
<proteinExistence type="inferred from homology"/>
<dbReference type="Proteomes" id="UP000198976">
    <property type="component" value="Chromosome I"/>
</dbReference>
<dbReference type="Gene3D" id="3.40.50.720">
    <property type="entry name" value="NAD(P)-binding Rossmann-like Domain"/>
    <property type="match status" value="1"/>
</dbReference>
<dbReference type="SUPFAM" id="SSF51735">
    <property type="entry name" value="NAD(P)-binding Rossmann-fold domains"/>
    <property type="match status" value="1"/>
</dbReference>
<keyword evidence="4" id="KW-1185">Reference proteome</keyword>